<dbReference type="PANTHER" id="PTHR36933">
    <property type="entry name" value="SLL0788 PROTEIN"/>
    <property type="match status" value="1"/>
</dbReference>
<dbReference type="InterPro" id="IPR012347">
    <property type="entry name" value="Ferritin-like"/>
</dbReference>
<gene>
    <name evidence="3" type="ORF">NB037_12575</name>
</gene>
<dbReference type="Gene3D" id="1.20.1260.10">
    <property type="match status" value="1"/>
</dbReference>
<feature type="domain" description="DUF305" evidence="2">
    <location>
        <begin position="53"/>
        <end position="223"/>
    </location>
</feature>
<dbReference type="Proteomes" id="UP001155240">
    <property type="component" value="Unassembled WGS sequence"/>
</dbReference>
<evidence type="ECO:0000313" key="3">
    <source>
        <dbReference type="EMBL" id="MCM6763253.1"/>
    </source>
</evidence>
<name>A0A9X2DYZ6_9MICO</name>
<dbReference type="InterPro" id="IPR005183">
    <property type="entry name" value="DUF305_CopM-like"/>
</dbReference>
<keyword evidence="4" id="KW-1185">Reference proteome</keyword>
<reference evidence="3" key="1">
    <citation type="submission" date="2022-06" db="EMBL/GenBank/DDBJ databases">
        <title>Whole genome shotgun sequencing (WGS) of Rathayibacter sp. ZW T2_19, isolated from stored onions (Allium cepa).</title>
        <authorList>
            <person name="Stoll D.A."/>
            <person name="Huch M."/>
        </authorList>
    </citation>
    <scope>NUCLEOTIDE SEQUENCE</scope>
    <source>
        <strain evidence="3">ZW T2_19</strain>
    </source>
</reference>
<comment type="caution">
    <text evidence="3">The sequence shown here is derived from an EMBL/GenBank/DDBJ whole genome shotgun (WGS) entry which is preliminary data.</text>
</comment>
<sequence>MTDGSTGAPRGRGRLLVAAVAVVALLLGAAGGYVIGSLAPFAPDATPSSTSAEAGFARDMQVHHLQGAELALIAHERSTDSEVLTVSKDILLTQQQQAGQLFGWLVSWGLPQASPEPSMTWMGRPTLEGAADEHSSMGMGTEQDVVPSSMPGLATPEQIAELTAASGRDLDRRFLELMIAHHRGAIDMAEALLSRSRDRVATDFATSVVKAQEAEISLMEQMLEDRPAE</sequence>
<feature type="region of interest" description="Disordered" evidence="1">
    <location>
        <begin position="130"/>
        <end position="150"/>
    </location>
</feature>
<organism evidence="3 4">
    <name type="scientific">Rathayibacter rubneri</name>
    <dbReference type="NCBI Taxonomy" id="2950106"/>
    <lineage>
        <taxon>Bacteria</taxon>
        <taxon>Bacillati</taxon>
        <taxon>Actinomycetota</taxon>
        <taxon>Actinomycetes</taxon>
        <taxon>Micrococcales</taxon>
        <taxon>Microbacteriaceae</taxon>
        <taxon>Rathayibacter</taxon>
    </lineage>
</organism>
<dbReference type="RefSeq" id="WP_251946254.1">
    <property type="nucleotide sequence ID" value="NZ_JAMRYM010000056.1"/>
</dbReference>
<dbReference type="EMBL" id="JAMRYM010000056">
    <property type="protein sequence ID" value="MCM6763253.1"/>
    <property type="molecule type" value="Genomic_DNA"/>
</dbReference>
<accession>A0A9X2DYZ6</accession>
<proteinExistence type="predicted"/>
<evidence type="ECO:0000313" key="4">
    <source>
        <dbReference type="Proteomes" id="UP001155240"/>
    </source>
</evidence>
<dbReference type="Pfam" id="PF03713">
    <property type="entry name" value="DUF305"/>
    <property type="match status" value="1"/>
</dbReference>
<evidence type="ECO:0000256" key="1">
    <source>
        <dbReference type="SAM" id="MobiDB-lite"/>
    </source>
</evidence>
<evidence type="ECO:0000259" key="2">
    <source>
        <dbReference type="Pfam" id="PF03713"/>
    </source>
</evidence>
<dbReference type="AlphaFoldDB" id="A0A9X2DYZ6"/>
<dbReference type="PANTHER" id="PTHR36933:SF1">
    <property type="entry name" value="SLL0788 PROTEIN"/>
    <property type="match status" value="1"/>
</dbReference>
<protein>
    <submittedName>
        <fullName evidence="3">DUF305 domain-containing protein</fullName>
    </submittedName>
</protein>